<proteinExistence type="predicted"/>
<dbReference type="Proteomes" id="UP000001304">
    <property type="component" value="Chromosome"/>
</dbReference>
<dbReference type="BioCyc" id="IAGG583356:GHAH-1813-MONOMER"/>
<dbReference type="EMBL" id="CP002098">
    <property type="protein sequence ID" value="ADM28622.1"/>
    <property type="molecule type" value="Genomic_DNA"/>
</dbReference>
<dbReference type="HOGENOM" id="CLU_1965527_0_0_2"/>
<dbReference type="AlphaFoldDB" id="E0SSN7"/>
<gene>
    <name evidence="1" type="ordered locus">Igag_1825</name>
</gene>
<evidence type="ECO:0000313" key="2">
    <source>
        <dbReference type="Proteomes" id="UP000001304"/>
    </source>
</evidence>
<accession>E0SSN7</accession>
<organism evidence="1 2">
    <name type="scientific">Ignisphaera aggregans (strain DSM 17230 / JCM 13409 / AQ1.S1)</name>
    <dbReference type="NCBI Taxonomy" id="583356"/>
    <lineage>
        <taxon>Archaea</taxon>
        <taxon>Thermoproteota</taxon>
        <taxon>Thermoprotei</taxon>
        <taxon>Desulfurococcales</taxon>
        <taxon>Desulfurococcaceae</taxon>
        <taxon>Ignisphaera</taxon>
    </lineage>
</organism>
<keyword evidence="2" id="KW-1185">Reference proteome</keyword>
<protein>
    <submittedName>
        <fullName evidence="1">Uncharacterized protein</fullName>
    </submittedName>
</protein>
<evidence type="ECO:0000313" key="1">
    <source>
        <dbReference type="EMBL" id="ADM28622.1"/>
    </source>
</evidence>
<dbReference type="KEGG" id="iag:Igag_1825"/>
<reference evidence="1 2" key="1">
    <citation type="journal article" date="2010" name="Stand. Genomic Sci.">
        <title>Complete genome sequence of Ignisphaera aggregans type strain (AQ1.S1).</title>
        <authorList>
            <person name="Goker M."/>
            <person name="Held B."/>
            <person name="Lapidus A."/>
            <person name="Nolan M."/>
            <person name="Spring S."/>
            <person name="Yasawong M."/>
            <person name="Lucas S."/>
            <person name="Glavina Del Rio T."/>
            <person name="Tice H."/>
            <person name="Cheng J.F."/>
            <person name="Goodwin L."/>
            <person name="Tapia R."/>
            <person name="Pitluck S."/>
            <person name="Liolios K."/>
            <person name="Ivanova N."/>
            <person name="Mavromatis K."/>
            <person name="Mikhailova N."/>
            <person name="Pati A."/>
            <person name="Chen A."/>
            <person name="Palaniappan K."/>
            <person name="Brambilla E."/>
            <person name="Land M."/>
            <person name="Hauser L."/>
            <person name="Chang Y.J."/>
            <person name="Jeffries C.D."/>
            <person name="Brettin T."/>
            <person name="Detter J.C."/>
            <person name="Han C."/>
            <person name="Rohde M."/>
            <person name="Sikorski J."/>
            <person name="Woyke T."/>
            <person name="Bristow J."/>
            <person name="Eisen J.A."/>
            <person name="Markowitz V."/>
            <person name="Hugenholtz P."/>
            <person name="Kyrpides N.C."/>
            <person name="Klenk H.P."/>
        </authorList>
    </citation>
    <scope>NUCLEOTIDE SEQUENCE [LARGE SCALE GENOMIC DNA]</scope>
    <source>
        <strain evidence="2">DSM 17230 / JCM 13409 / AQ1.S1</strain>
    </source>
</reference>
<name>E0SSN7_IGNAA</name>
<sequence>MVKIERMTIPKSEDDLRELTERISREMSEASEEEQHASEGEVESSGIIQGEIAHQLTHIQELLIHVIQSVREVRDSIDNLSITLRKNLRTLAYIWLLNSIDSEEIKKDLLDAIAKELGLDIKKKDKR</sequence>